<comment type="caution">
    <text evidence="3">The sequence shown here is derived from an EMBL/GenBank/DDBJ whole genome shotgun (WGS) entry which is preliminary data.</text>
</comment>
<dbReference type="PROSITE" id="PS00922">
    <property type="entry name" value="TRANSGLYCOSYLASE"/>
    <property type="match status" value="1"/>
</dbReference>
<dbReference type="InterPro" id="IPR000189">
    <property type="entry name" value="Transglyc_AS"/>
</dbReference>
<dbReference type="InterPro" id="IPR023346">
    <property type="entry name" value="Lysozyme-like_dom_sf"/>
</dbReference>
<proteinExistence type="inferred from homology"/>
<evidence type="ECO:0000259" key="2">
    <source>
        <dbReference type="Pfam" id="PF01464"/>
    </source>
</evidence>
<dbReference type="Gene3D" id="1.25.40.10">
    <property type="entry name" value="Tetratricopeptide repeat domain"/>
    <property type="match status" value="2"/>
</dbReference>
<comment type="similarity">
    <text evidence="1">Belongs to the transglycosylase Slt family.</text>
</comment>
<dbReference type="SUPFAM" id="SSF48452">
    <property type="entry name" value="TPR-like"/>
    <property type="match status" value="1"/>
</dbReference>
<dbReference type="Proteomes" id="UP000503640">
    <property type="component" value="Unassembled WGS sequence"/>
</dbReference>
<dbReference type="AlphaFoldDB" id="A0A7I9VMS7"/>
<dbReference type="PANTHER" id="PTHR37423">
    <property type="entry name" value="SOLUBLE LYTIC MUREIN TRANSGLYCOSYLASE-RELATED"/>
    <property type="match status" value="1"/>
</dbReference>
<keyword evidence="4" id="KW-1185">Reference proteome</keyword>
<feature type="domain" description="Transglycosylase SLT" evidence="2">
    <location>
        <begin position="541"/>
        <end position="647"/>
    </location>
</feature>
<gene>
    <name evidence="3" type="ORF">AMYX_20280</name>
</gene>
<dbReference type="SUPFAM" id="SSF53955">
    <property type="entry name" value="Lysozyme-like"/>
    <property type="match status" value="1"/>
</dbReference>
<dbReference type="GO" id="GO:0008933">
    <property type="term" value="F:peptidoglycan lytic transglycosylase activity"/>
    <property type="evidence" value="ECO:0007669"/>
    <property type="project" value="InterPro"/>
</dbReference>
<evidence type="ECO:0000313" key="4">
    <source>
        <dbReference type="Proteomes" id="UP000503640"/>
    </source>
</evidence>
<protein>
    <recommendedName>
        <fullName evidence="2">Transglycosylase SLT domain-containing protein</fullName>
    </recommendedName>
</protein>
<accession>A0A7I9VMS7</accession>
<dbReference type="InterPro" id="IPR011990">
    <property type="entry name" value="TPR-like_helical_dom_sf"/>
</dbReference>
<dbReference type="GO" id="GO:0000270">
    <property type="term" value="P:peptidoglycan metabolic process"/>
    <property type="evidence" value="ECO:0007669"/>
    <property type="project" value="InterPro"/>
</dbReference>
<dbReference type="Pfam" id="PF01464">
    <property type="entry name" value="SLT"/>
    <property type="match status" value="1"/>
</dbReference>
<dbReference type="GO" id="GO:0016020">
    <property type="term" value="C:membrane"/>
    <property type="evidence" value="ECO:0007669"/>
    <property type="project" value="InterPro"/>
</dbReference>
<organism evidence="3 4">
    <name type="scientific">Anaeromyxobacter diazotrophicus</name>
    <dbReference type="NCBI Taxonomy" id="2590199"/>
    <lineage>
        <taxon>Bacteria</taxon>
        <taxon>Pseudomonadati</taxon>
        <taxon>Myxococcota</taxon>
        <taxon>Myxococcia</taxon>
        <taxon>Myxococcales</taxon>
        <taxon>Cystobacterineae</taxon>
        <taxon>Anaeromyxobacteraceae</taxon>
        <taxon>Anaeromyxobacter</taxon>
    </lineage>
</organism>
<evidence type="ECO:0000313" key="3">
    <source>
        <dbReference type="EMBL" id="GEJ57287.1"/>
    </source>
</evidence>
<dbReference type="InterPro" id="IPR008258">
    <property type="entry name" value="Transglycosylase_SLT_dom_1"/>
</dbReference>
<sequence>MSTSAQALAEGDAAGAEIAARTALAAVPGGAPGARAELALGLALREASRFGEAFQALDRAAPRLADPALAAVARLESAEALFYAGHPGAAAARFAEVAALGQGTLARRARLREADALLAAGSAARAARAYEALLSAEPAGPAAYGLRLSLAAALRDAGEPARAVTVYRALWVEQPADPAGRDAGRALLAWRAAGGAVPPPTAEERLARAARFLELSLPRRAVETLDRLAASAPPPEPRSRGVLLRALALLQLGRREQARALAEELQRDPAAAPGTRAGAELVLARAAARSGQVDDAARRYRLLARVRGDIPGVPAAQARELPDEAAFLSAWLYYDAGAYAKAAGLLRAFAREHPKARRADDARWFEAWSLYRLGRRDAAARALSRLAPGPLAAGALYWQARLAPKARAPALYRAALREAAPGSWYALLAAGRLAALGERPAALASPAPGALPDGPGHGRGGELLSRAARLLGAGLPAQAVAELRALAATREARDRAAAVAQLAEAAGDAELPFRMARDHLAPTRRALRWLYPRAFPGLLPAAAAQAGLDPDLYLAVMRRESAFRPDARSAAGAVGLVQLIPPTAERLALAHELPPSAVAELERPEVSVPLGAAYLSLLVDRFQERCAALAAYNAGPAAAAAWGRAAAGEPLDVWVEDIAFRETRRYVKAVAADAAVYRALWAGGPLAIDGAIPVPPPREGVAF</sequence>
<dbReference type="Gene3D" id="1.10.530.10">
    <property type="match status" value="1"/>
</dbReference>
<reference evidence="4" key="1">
    <citation type="journal article" date="2020" name="Appl. Environ. Microbiol.">
        <title>Diazotrophic Anaeromyxobacter Isolates from Soils.</title>
        <authorList>
            <person name="Masuda Y."/>
            <person name="Yamanaka H."/>
            <person name="Xu Z.X."/>
            <person name="Shiratori Y."/>
            <person name="Aono T."/>
            <person name="Amachi S."/>
            <person name="Senoo K."/>
            <person name="Itoh H."/>
        </authorList>
    </citation>
    <scope>NUCLEOTIDE SEQUENCE [LARGE SCALE GENOMIC DNA]</scope>
    <source>
        <strain evidence="4">R267</strain>
    </source>
</reference>
<evidence type="ECO:0000256" key="1">
    <source>
        <dbReference type="ARBA" id="ARBA00007734"/>
    </source>
</evidence>
<dbReference type="EMBL" id="BJTG01000004">
    <property type="protein sequence ID" value="GEJ57287.1"/>
    <property type="molecule type" value="Genomic_DNA"/>
</dbReference>
<dbReference type="PANTHER" id="PTHR37423:SF2">
    <property type="entry name" value="MEMBRANE-BOUND LYTIC MUREIN TRANSGLYCOSYLASE C"/>
    <property type="match status" value="1"/>
</dbReference>
<name>A0A7I9VMS7_9BACT</name>